<dbReference type="AlphaFoldDB" id="A0A1T3MAF5"/>
<evidence type="ECO:0000313" key="1">
    <source>
        <dbReference type="EMBL" id="OPC61564.1"/>
    </source>
</evidence>
<sequence length="142" mass="16476">MNANKFKDTLNGKNLLSDFNLVIQTGTAGLLDYPERKESLSNDWAEENGQEYDLSSPKFKDKEVTLSCAMMAPDDGDFWFYYQAFFSEIAKPGWQDLYIYDHSQTYKVFYKKTSGFVKSLKRLKDVPTVFVKFQLTIQVKFA</sequence>
<comment type="caution">
    <text evidence="1">The sequence shown here is derived from an EMBL/GenBank/DDBJ whole genome shotgun (WGS) entry which is preliminary data.</text>
</comment>
<accession>A0A1T3MAF5</accession>
<evidence type="ECO:0000313" key="2">
    <source>
        <dbReference type="Proteomes" id="UP000190813"/>
    </source>
</evidence>
<dbReference type="RefSeq" id="WP_078772997.1">
    <property type="nucleotide sequence ID" value="NZ_CBCSBR010000018.1"/>
</dbReference>
<dbReference type="EMBL" id="MAHX01000020">
    <property type="protein sequence ID" value="OPC61564.1"/>
    <property type="molecule type" value="Genomic_DNA"/>
</dbReference>
<dbReference type="Proteomes" id="UP000190813">
    <property type="component" value="Unassembled WGS sequence"/>
</dbReference>
<reference evidence="1 2" key="1">
    <citation type="submission" date="2016-06" db="EMBL/GenBank/DDBJ databases">
        <title>Revisiting the taxonomy of the Elizabethkingia Genus based on Whole-Genome Sequencing, Optical Mapping, and MALDI-TOF.</title>
        <authorList>
            <person name="Nicholson A.C."/>
        </authorList>
    </citation>
    <scope>NUCLEOTIDE SEQUENCE [LARGE SCALE GENOMIC DNA]</scope>
    <source>
        <strain evidence="1 2">G4070</strain>
    </source>
</reference>
<protein>
    <submittedName>
        <fullName evidence="1">Uncharacterized protein</fullName>
    </submittedName>
</protein>
<organism evidence="1 2">
    <name type="scientific">Elizabethkingia occulta</name>
    <dbReference type="NCBI Taxonomy" id="1867263"/>
    <lineage>
        <taxon>Bacteria</taxon>
        <taxon>Pseudomonadati</taxon>
        <taxon>Bacteroidota</taxon>
        <taxon>Flavobacteriia</taxon>
        <taxon>Flavobacteriales</taxon>
        <taxon>Weeksellaceae</taxon>
        <taxon>Elizabethkingia</taxon>
    </lineage>
</organism>
<proteinExistence type="predicted"/>
<name>A0A1T3MAF5_9FLAO</name>
<keyword evidence="2" id="KW-1185">Reference proteome</keyword>
<gene>
    <name evidence="1" type="ORF">BAZ10_10685</name>
</gene>